<dbReference type="AlphaFoldDB" id="C0IQC0"/>
<feature type="non-terminal residue" evidence="1">
    <location>
        <position position="73"/>
    </location>
</feature>
<name>C0IQC0_9ASCO</name>
<reference evidence="1" key="1">
    <citation type="journal article" date="2009" name="RNA">
        <title>Identification and comparative analysis of telomerase RNAs from Candida species reveal conservation of functional elements.</title>
        <authorList>
            <person name="Gunisova S."/>
            <person name="Elboher E."/>
            <person name="Nosek J."/>
            <person name="Gorkovoy V."/>
            <person name="Brown Y."/>
            <person name="Lucier J.F."/>
            <person name="Laterreur N."/>
            <person name="Wellinger R.J."/>
            <person name="Tzfati Y."/>
            <person name="Tomaska L."/>
        </authorList>
    </citation>
    <scope>NUCLEOTIDE SEQUENCE</scope>
    <source>
        <strain evidence="1">MCO448</strain>
    </source>
</reference>
<sequence length="73" mass="8468">MKYRDRIGTGLNSRLKYNNATNMSDQLRHGQQLRPNQQCRSYSEPLAYKPTTDTTCRRAYTADNEITHVSDSE</sequence>
<proteinExistence type="predicted"/>
<accession>C0IQC0</accession>
<organism evidence="1">
    <name type="scientific">Candida metapsilosis</name>
    <dbReference type="NCBI Taxonomy" id="273372"/>
    <lineage>
        <taxon>Eukaryota</taxon>
        <taxon>Fungi</taxon>
        <taxon>Dikarya</taxon>
        <taxon>Ascomycota</taxon>
        <taxon>Saccharomycotina</taxon>
        <taxon>Pichiomycetes</taxon>
        <taxon>Debaryomycetaceae</taxon>
        <taxon>Candida/Lodderomyces clade</taxon>
        <taxon>Candida</taxon>
    </lineage>
</organism>
<dbReference type="EMBL" id="EU477485">
    <property type="protein sequence ID" value="ACC99234.1"/>
    <property type="molecule type" value="Genomic_DNA"/>
</dbReference>
<evidence type="ECO:0000313" key="1">
    <source>
        <dbReference type="EMBL" id="ACC99234.1"/>
    </source>
</evidence>
<protein>
    <submittedName>
        <fullName evidence="1">Uncharacterized protein</fullName>
    </submittedName>
</protein>